<dbReference type="AlphaFoldDB" id="A0AB74C328"/>
<dbReference type="GO" id="GO:0071949">
    <property type="term" value="F:FAD binding"/>
    <property type="evidence" value="ECO:0007669"/>
    <property type="project" value="InterPro"/>
</dbReference>
<dbReference type="Proteomes" id="UP000275480">
    <property type="component" value="Unassembled WGS sequence"/>
</dbReference>
<dbReference type="Gene3D" id="3.30.465.10">
    <property type="match status" value="1"/>
</dbReference>
<dbReference type="PROSITE" id="PS51387">
    <property type="entry name" value="FAD_PCMH"/>
    <property type="match status" value="1"/>
</dbReference>
<dbReference type="InterPro" id="IPR006093">
    <property type="entry name" value="Oxy_OxRdtase_FAD_BS"/>
</dbReference>
<dbReference type="InterPro" id="IPR016167">
    <property type="entry name" value="FAD-bd_PCMH_sub1"/>
</dbReference>
<evidence type="ECO:0000256" key="3">
    <source>
        <dbReference type="ARBA" id="ARBA00022827"/>
    </source>
</evidence>
<evidence type="ECO:0000313" key="6">
    <source>
        <dbReference type="EMBL" id="RMZ41159.1"/>
    </source>
</evidence>
<dbReference type="PANTHER" id="PTHR42973:SF7">
    <property type="entry name" value="FAD-BINDING PCMH-TYPE DOMAIN-CONTAINING PROTEIN"/>
    <property type="match status" value="1"/>
</dbReference>
<dbReference type="InterPro" id="IPR016166">
    <property type="entry name" value="FAD-bd_PCMH"/>
</dbReference>
<dbReference type="InterPro" id="IPR036318">
    <property type="entry name" value="FAD-bd_PCMH-like_sf"/>
</dbReference>
<dbReference type="InterPro" id="IPR012951">
    <property type="entry name" value="BBE"/>
</dbReference>
<dbReference type="InterPro" id="IPR006094">
    <property type="entry name" value="Oxid_FAD_bind_N"/>
</dbReference>
<dbReference type="InterPro" id="IPR050416">
    <property type="entry name" value="FAD-linked_Oxidoreductase"/>
</dbReference>
<name>A0AB74C328_ASPFL</name>
<keyword evidence="3" id="KW-0274">FAD</keyword>
<dbReference type="Pfam" id="PF01565">
    <property type="entry name" value="FAD_binding_4"/>
    <property type="match status" value="1"/>
</dbReference>
<evidence type="ECO:0000259" key="5">
    <source>
        <dbReference type="PROSITE" id="PS51387"/>
    </source>
</evidence>
<comment type="caution">
    <text evidence="6">The sequence shown here is derived from an EMBL/GenBank/DDBJ whole genome shotgun (WGS) entry which is preliminary data.</text>
</comment>
<evidence type="ECO:0000313" key="7">
    <source>
        <dbReference type="Proteomes" id="UP000275480"/>
    </source>
</evidence>
<dbReference type="GO" id="GO:0016491">
    <property type="term" value="F:oxidoreductase activity"/>
    <property type="evidence" value="ECO:0007669"/>
    <property type="project" value="UniProtKB-KW"/>
</dbReference>
<evidence type="ECO:0000256" key="1">
    <source>
        <dbReference type="ARBA" id="ARBA00005466"/>
    </source>
</evidence>
<gene>
    <name evidence="6" type="ORF">CA14_001175</name>
</gene>
<accession>A0AB74C328</accession>
<keyword evidence="4" id="KW-0560">Oxidoreductase</keyword>
<comment type="similarity">
    <text evidence="1">Belongs to the oxygen-dependent FAD-linked oxidoreductase family.</text>
</comment>
<dbReference type="SUPFAM" id="SSF56176">
    <property type="entry name" value="FAD-binding/transporter-associated domain-like"/>
    <property type="match status" value="1"/>
</dbReference>
<proteinExistence type="inferred from homology"/>
<dbReference type="PROSITE" id="PS00862">
    <property type="entry name" value="OX2_COVAL_FAD"/>
    <property type="match status" value="1"/>
</dbReference>
<keyword evidence="2" id="KW-0285">Flavoprotein</keyword>
<feature type="domain" description="FAD-binding PCMH-type" evidence="5">
    <location>
        <begin position="40"/>
        <end position="209"/>
    </location>
</feature>
<dbReference type="PANTHER" id="PTHR42973">
    <property type="entry name" value="BINDING OXIDOREDUCTASE, PUTATIVE (AFU_ORTHOLOGUE AFUA_1G17690)-RELATED"/>
    <property type="match status" value="1"/>
</dbReference>
<organism evidence="6 7">
    <name type="scientific">Aspergillus flavus</name>
    <dbReference type="NCBI Taxonomy" id="5059"/>
    <lineage>
        <taxon>Eukaryota</taxon>
        <taxon>Fungi</taxon>
        <taxon>Dikarya</taxon>
        <taxon>Ascomycota</taxon>
        <taxon>Pezizomycotina</taxon>
        <taxon>Eurotiomycetes</taxon>
        <taxon>Eurotiomycetidae</taxon>
        <taxon>Eurotiales</taxon>
        <taxon>Aspergillaceae</taxon>
        <taxon>Aspergillus</taxon>
        <taxon>Aspergillus subgen. Circumdati</taxon>
    </lineage>
</organism>
<dbReference type="Gene3D" id="3.30.43.10">
    <property type="entry name" value="Uridine Diphospho-n-acetylenolpyruvylglucosamine Reductase, domain 2"/>
    <property type="match status" value="1"/>
</dbReference>
<protein>
    <submittedName>
        <fullName evidence="6">Oxidoreductase</fullName>
    </submittedName>
</protein>
<evidence type="ECO:0000256" key="4">
    <source>
        <dbReference type="ARBA" id="ARBA00023002"/>
    </source>
</evidence>
<sequence length="463" mass="50177">MDQHQAPVIQELSRLIPSLPVYTVSNPQFEHYRMTYNRALTHQPLAIVRPQTEEEVSQVVQACSNQRIPLAIRSGGHDFFGRSLVAGGIVIDMRAMDSIVISPDRTSARVGGGVIAGTLQQYLAAHQLFTPTGQSKTVGYVSWACGGGYGFYVGTYGFGVDQILGARVVLASGAIIDTDDDQELLWALRGAGAGNFGVIVELRVKVYPAPKLYAGYLAFPLHEAATVLEEFETVVAHGLPDEFSGDGIVAHPDMLQGVVSEPCFTFFWCWTAVDGDLEPARIFLRRMMGLGTVLANTVVEETTAAAYGVGDSASATFFCSRNIRGLNPEIGAIFSGHPPIQPLSAVIIHNNHGKGVRKEIPNGFSACFPNRFPHVILGLHGGTHSDAEAGSDTITEASSWAKQLRREIEERELALDGGFPSFFPPEQIDVEQFFGVQATDRLRRLKGRLDPDNVFSGGMVKCL</sequence>
<evidence type="ECO:0000256" key="2">
    <source>
        <dbReference type="ARBA" id="ARBA00022630"/>
    </source>
</evidence>
<dbReference type="Pfam" id="PF08031">
    <property type="entry name" value="BBE"/>
    <property type="match status" value="1"/>
</dbReference>
<dbReference type="EMBL" id="QQZZ01000125">
    <property type="protein sequence ID" value="RMZ41159.1"/>
    <property type="molecule type" value="Genomic_DNA"/>
</dbReference>
<dbReference type="Gene3D" id="3.40.462.20">
    <property type="match status" value="1"/>
</dbReference>
<dbReference type="InterPro" id="IPR016169">
    <property type="entry name" value="FAD-bd_PCMH_sub2"/>
</dbReference>
<reference evidence="6 7" key="1">
    <citation type="submission" date="2018-07" db="EMBL/GenBank/DDBJ databases">
        <title>Identification of spontaneous genetic mutation associated with occurrence of a yellow conidial color mutant of Aspergillus flavus.</title>
        <authorList>
            <person name="Chang P.-K."/>
            <person name="Mack B.M."/>
            <person name="Scharfenstein L."/>
            <person name="Gilbert M.K."/>
        </authorList>
    </citation>
    <scope>NUCLEOTIDE SEQUENCE [LARGE SCALE GENOMIC DNA]</scope>
    <source>
        <strain evidence="6 7">CA14</strain>
    </source>
</reference>